<dbReference type="PANTHER" id="PTHR38436">
    <property type="entry name" value="POLYKETIDE CYCLASE SNOAL-LIKE DOMAIN"/>
    <property type="match status" value="1"/>
</dbReference>
<gene>
    <name evidence="3" type="ORF">FRZ54_13390</name>
</gene>
<evidence type="ECO:0000313" key="4">
    <source>
        <dbReference type="Proteomes" id="UP000321479"/>
    </source>
</evidence>
<dbReference type="Gene3D" id="3.10.450.50">
    <property type="match status" value="1"/>
</dbReference>
<keyword evidence="1" id="KW-0472">Membrane</keyword>
<feature type="domain" description="SnoaL-like" evidence="2">
    <location>
        <begin position="33"/>
        <end position="143"/>
    </location>
</feature>
<dbReference type="InterPro" id="IPR009959">
    <property type="entry name" value="Cyclase_SnoaL-like"/>
</dbReference>
<proteinExistence type="predicted"/>
<name>A0A5B8UX63_9SPHI</name>
<dbReference type="InterPro" id="IPR037401">
    <property type="entry name" value="SnoaL-like"/>
</dbReference>
<dbReference type="InterPro" id="IPR032710">
    <property type="entry name" value="NTF2-like_dom_sf"/>
</dbReference>
<dbReference type="GO" id="GO:0030638">
    <property type="term" value="P:polyketide metabolic process"/>
    <property type="evidence" value="ECO:0007669"/>
    <property type="project" value="InterPro"/>
</dbReference>
<keyword evidence="4" id="KW-1185">Reference proteome</keyword>
<dbReference type="AlphaFoldDB" id="A0A5B8UX63"/>
<evidence type="ECO:0000259" key="2">
    <source>
        <dbReference type="Pfam" id="PF12680"/>
    </source>
</evidence>
<dbReference type="RefSeq" id="WP_147032104.1">
    <property type="nucleotide sequence ID" value="NZ_CP042436.1"/>
</dbReference>
<keyword evidence="1" id="KW-1133">Transmembrane helix</keyword>
<dbReference type="EMBL" id="CP042436">
    <property type="protein sequence ID" value="QEC63529.1"/>
    <property type="molecule type" value="Genomic_DNA"/>
</dbReference>
<reference evidence="3 4" key="1">
    <citation type="journal article" date="2017" name="Curr. Microbiol.">
        <title>Mucilaginibacter ginsenosidivorans sp. nov., Isolated from Soil of Ginseng Field.</title>
        <authorList>
            <person name="Kim M.M."/>
            <person name="Siddiqi M.Z."/>
            <person name="Im W.T."/>
        </authorList>
    </citation>
    <scope>NUCLEOTIDE SEQUENCE [LARGE SCALE GENOMIC DNA]</scope>
    <source>
        <strain evidence="3 4">Gsoil 3017</strain>
    </source>
</reference>
<keyword evidence="1" id="KW-0812">Transmembrane</keyword>
<dbReference type="KEGG" id="mgin:FRZ54_13390"/>
<feature type="transmembrane region" description="Helical" evidence="1">
    <location>
        <begin position="7"/>
        <end position="26"/>
    </location>
</feature>
<protein>
    <submittedName>
        <fullName evidence="3">Nuclear transport factor 2 family protein</fullName>
    </submittedName>
</protein>
<dbReference type="Proteomes" id="UP000321479">
    <property type="component" value="Chromosome"/>
</dbReference>
<evidence type="ECO:0000256" key="1">
    <source>
        <dbReference type="SAM" id="Phobius"/>
    </source>
</evidence>
<evidence type="ECO:0000313" key="3">
    <source>
        <dbReference type="EMBL" id="QEC63529.1"/>
    </source>
</evidence>
<dbReference type="SUPFAM" id="SSF54427">
    <property type="entry name" value="NTF2-like"/>
    <property type="match status" value="1"/>
</dbReference>
<dbReference type="OrthoDB" id="794115at2"/>
<sequence>MQIKNRVYIFGSAIITLTLLTLNVIAQSQNVIEGHFKALNSHDVKVIAAGYTADAQVFSPNWEGAKAGEESLKETYGRYFKSTPDLAYTVTNTIDAGDKVIVEYTWTGTLSNPEGGEPEYMKGKKYLLKACAIFELKGDKIAKETVYFDQVAFLKQVGFFDQH</sequence>
<accession>A0A5B8UX63</accession>
<dbReference type="Pfam" id="PF12680">
    <property type="entry name" value="SnoaL_2"/>
    <property type="match status" value="1"/>
</dbReference>
<dbReference type="PANTHER" id="PTHR38436:SF1">
    <property type="entry name" value="ESTER CYCLASE"/>
    <property type="match status" value="1"/>
</dbReference>
<organism evidence="3 4">
    <name type="scientific">Mucilaginibacter ginsenosidivorans</name>
    <dbReference type="NCBI Taxonomy" id="398053"/>
    <lineage>
        <taxon>Bacteria</taxon>
        <taxon>Pseudomonadati</taxon>
        <taxon>Bacteroidota</taxon>
        <taxon>Sphingobacteriia</taxon>
        <taxon>Sphingobacteriales</taxon>
        <taxon>Sphingobacteriaceae</taxon>
        <taxon>Mucilaginibacter</taxon>
    </lineage>
</organism>